<evidence type="ECO:0000313" key="2">
    <source>
        <dbReference type="EnsemblMetazoa" id="GPAI047936-PA"/>
    </source>
</evidence>
<reference evidence="3" key="1">
    <citation type="submission" date="2014-03" db="EMBL/GenBank/DDBJ databases">
        <authorList>
            <person name="Aksoy S."/>
            <person name="Warren W."/>
            <person name="Wilson R.K."/>
        </authorList>
    </citation>
    <scope>NUCLEOTIDE SEQUENCE [LARGE SCALE GENOMIC DNA]</scope>
    <source>
        <strain evidence="3">IAEA</strain>
    </source>
</reference>
<feature type="compositionally biased region" description="Polar residues" evidence="1">
    <location>
        <begin position="163"/>
        <end position="173"/>
    </location>
</feature>
<evidence type="ECO:0000313" key="3">
    <source>
        <dbReference type="Proteomes" id="UP000092445"/>
    </source>
</evidence>
<feature type="compositionally biased region" description="Low complexity" evidence="1">
    <location>
        <begin position="198"/>
        <end position="216"/>
    </location>
</feature>
<dbReference type="AlphaFoldDB" id="A0A1B0AJL8"/>
<reference evidence="2" key="2">
    <citation type="submission" date="2020-05" db="UniProtKB">
        <authorList>
            <consortium name="EnsemblMetazoa"/>
        </authorList>
    </citation>
    <scope>IDENTIFICATION</scope>
    <source>
        <strain evidence="2">IAEA</strain>
    </source>
</reference>
<feature type="compositionally biased region" description="Basic residues" evidence="1">
    <location>
        <begin position="141"/>
        <end position="155"/>
    </location>
</feature>
<feature type="compositionally biased region" description="Basic residues" evidence="1">
    <location>
        <begin position="217"/>
        <end position="232"/>
    </location>
</feature>
<proteinExistence type="predicted"/>
<organism evidence="2 3">
    <name type="scientific">Glossina pallidipes</name>
    <name type="common">Tsetse fly</name>
    <dbReference type="NCBI Taxonomy" id="7398"/>
    <lineage>
        <taxon>Eukaryota</taxon>
        <taxon>Metazoa</taxon>
        <taxon>Ecdysozoa</taxon>
        <taxon>Arthropoda</taxon>
        <taxon>Hexapoda</taxon>
        <taxon>Insecta</taxon>
        <taxon>Pterygota</taxon>
        <taxon>Neoptera</taxon>
        <taxon>Endopterygota</taxon>
        <taxon>Diptera</taxon>
        <taxon>Brachycera</taxon>
        <taxon>Muscomorpha</taxon>
        <taxon>Hippoboscoidea</taxon>
        <taxon>Glossinidae</taxon>
        <taxon>Glossina</taxon>
    </lineage>
</organism>
<dbReference type="VEuPathDB" id="VectorBase:GPAI047936"/>
<protein>
    <submittedName>
        <fullName evidence="2">Uncharacterized protein</fullName>
    </submittedName>
</protein>
<sequence length="276" mass="31640">MPYSLRSLPSRGCMAFRRTSFKVRASDITALEFVICVLIAVTPLYAKDLINHRFRNHAPNHYQQQRWLHDYTSKVFHSNATYDTVTDIDFESSIVSWTGAKISSTQSLQRLEQLAQPQDLLSSQRQHKQQQQQQQQQQQKTKAKNQQHGTRHKTKSGLLIESNIDTDFSSSTPRHYERSYNVEGDEVHNVEQEEEKSSPSQLSAASSSASVTTNASVRKRNRVQNQRKRNGRHGSGSGQRQKLQRNGKFPFLVEIKKSNTFFLLYFSSVVNAIVLL</sequence>
<keyword evidence="3" id="KW-1185">Reference proteome</keyword>
<evidence type="ECO:0000256" key="1">
    <source>
        <dbReference type="SAM" id="MobiDB-lite"/>
    </source>
</evidence>
<dbReference type="Proteomes" id="UP000092445">
    <property type="component" value="Unassembled WGS sequence"/>
</dbReference>
<name>A0A1B0AJL8_GLOPL</name>
<feature type="compositionally biased region" description="Basic and acidic residues" evidence="1">
    <location>
        <begin position="188"/>
        <end position="197"/>
    </location>
</feature>
<accession>A0A1B0AJL8</accession>
<dbReference type="EnsemblMetazoa" id="GPAI047936-RA">
    <property type="protein sequence ID" value="GPAI047936-PA"/>
    <property type="gene ID" value="GPAI047936"/>
</dbReference>
<feature type="region of interest" description="Disordered" evidence="1">
    <location>
        <begin position="188"/>
        <end position="243"/>
    </location>
</feature>
<feature type="compositionally biased region" description="Low complexity" evidence="1">
    <location>
        <begin position="129"/>
        <end position="140"/>
    </location>
</feature>
<feature type="region of interest" description="Disordered" evidence="1">
    <location>
        <begin position="119"/>
        <end position="175"/>
    </location>
</feature>